<dbReference type="PROSITE" id="PS50883">
    <property type="entry name" value="EAL"/>
    <property type="match status" value="1"/>
</dbReference>
<feature type="domain" description="EAL" evidence="1">
    <location>
        <begin position="196"/>
        <end position="446"/>
    </location>
</feature>
<proteinExistence type="predicted"/>
<dbReference type="SUPFAM" id="SSF46894">
    <property type="entry name" value="C-terminal effector domain of the bipartite response regulators"/>
    <property type="match status" value="1"/>
</dbReference>
<dbReference type="Proteomes" id="UP000217979">
    <property type="component" value="Chromosome"/>
</dbReference>
<dbReference type="GO" id="GO:0071111">
    <property type="term" value="F:cyclic-guanylate-specific phosphodiesterase activity"/>
    <property type="evidence" value="ECO:0007669"/>
    <property type="project" value="InterPro"/>
</dbReference>
<accession>A0A291E5E2</accession>
<dbReference type="CDD" id="cd01948">
    <property type="entry name" value="EAL"/>
    <property type="match status" value="1"/>
</dbReference>
<evidence type="ECO:0000259" key="1">
    <source>
        <dbReference type="PROSITE" id="PS50883"/>
    </source>
</evidence>
<dbReference type="InterPro" id="IPR050706">
    <property type="entry name" value="Cyclic-di-GMP_PDE-like"/>
</dbReference>
<evidence type="ECO:0000313" key="3">
    <source>
        <dbReference type="Proteomes" id="UP000217979"/>
    </source>
</evidence>
<reference evidence="2 3" key="1">
    <citation type="submission" date="2017-09" db="EMBL/GenBank/DDBJ databases">
        <title>FDA dAtabase for Regulatory Grade micrObial Sequences (FDA-ARGOS): Supporting development and validation of Infectious Disease Dx tests.</title>
        <authorList>
            <person name="Minogue T."/>
            <person name="Wolcott M."/>
            <person name="Wasieloski L."/>
            <person name="Aguilar W."/>
            <person name="Moore D."/>
            <person name="Tallon L."/>
            <person name="Sadzewicz L."/>
            <person name="Ott S."/>
            <person name="Zhao X."/>
            <person name="Nagaraj S."/>
            <person name="Vavikolanu K."/>
            <person name="Aluvathingal J."/>
            <person name="Nadendla S."/>
            <person name="Sichtig H."/>
        </authorList>
    </citation>
    <scope>NUCLEOTIDE SEQUENCE [LARGE SCALE GENOMIC DNA]</scope>
    <source>
        <strain evidence="2 3">FDAARGOS_392</strain>
    </source>
</reference>
<dbReference type="Gene3D" id="3.20.20.450">
    <property type="entry name" value="EAL domain"/>
    <property type="match status" value="1"/>
</dbReference>
<organism evidence="2 3">
    <name type="scientific">Cedecea neteri</name>
    <dbReference type="NCBI Taxonomy" id="158822"/>
    <lineage>
        <taxon>Bacteria</taxon>
        <taxon>Pseudomonadati</taxon>
        <taxon>Pseudomonadota</taxon>
        <taxon>Gammaproteobacteria</taxon>
        <taxon>Enterobacterales</taxon>
        <taxon>Enterobacteriaceae</taxon>
        <taxon>Cedecea</taxon>
    </lineage>
</organism>
<dbReference type="GO" id="GO:0003677">
    <property type="term" value="F:DNA binding"/>
    <property type="evidence" value="ECO:0007669"/>
    <property type="project" value="InterPro"/>
</dbReference>
<dbReference type="SUPFAM" id="SSF141868">
    <property type="entry name" value="EAL domain-like"/>
    <property type="match status" value="1"/>
</dbReference>
<dbReference type="GO" id="GO:0006355">
    <property type="term" value="P:regulation of DNA-templated transcription"/>
    <property type="evidence" value="ECO:0007669"/>
    <property type="project" value="InterPro"/>
</dbReference>
<name>A0A291E5E2_9ENTR</name>
<evidence type="ECO:0000313" key="2">
    <source>
        <dbReference type="EMBL" id="ATF95267.1"/>
    </source>
</evidence>
<dbReference type="Pfam" id="PF00563">
    <property type="entry name" value="EAL"/>
    <property type="match status" value="1"/>
</dbReference>
<dbReference type="InterPro" id="IPR016032">
    <property type="entry name" value="Sig_transdc_resp-reg_C-effctor"/>
</dbReference>
<dbReference type="AlphaFoldDB" id="A0A291E5E2"/>
<dbReference type="PANTHER" id="PTHR33121">
    <property type="entry name" value="CYCLIC DI-GMP PHOSPHODIESTERASE PDEF"/>
    <property type="match status" value="1"/>
</dbReference>
<dbReference type="PANTHER" id="PTHR33121:SF71">
    <property type="entry name" value="OXYGEN SENSOR PROTEIN DOSP"/>
    <property type="match status" value="1"/>
</dbReference>
<dbReference type="EMBL" id="CP023525">
    <property type="protein sequence ID" value="ATF95267.1"/>
    <property type="molecule type" value="Genomic_DNA"/>
</dbReference>
<dbReference type="InterPro" id="IPR035919">
    <property type="entry name" value="EAL_sf"/>
</dbReference>
<dbReference type="InterPro" id="IPR001633">
    <property type="entry name" value="EAL_dom"/>
</dbReference>
<sequence length="455" mass="51514">MLAAGRTRTVFFPGSGEEAGARFVVYLPDQPYWLLVVLRQVAQLLDSHDGQLSMLILSRSPASWIWRSLQKLVKKEGYLSGVRVAPSDLPSASLAALLRGDWDNGVSLKKHALEEELVSQIRPEGLTRKELDVLVDSLAGQTIQEQAKQRGVSHKTLYVQRMSGLKKMAHPLLHEKAPVASHQQKKSASAGMTTTLSPFERELGYAIHNRQIYPVFQPIVNGGLQLKGLEILARWQRNGQTMQPAEFLPQIRSSYTWRLLTAFMLQEAVGGINQYQGEYYFAVNIPAAISNSESLFGIIKQLSTRLINPFWTDRLVLEISEDLNLQQHQESRFFITQLQHQGYRVMLDDCFSQSSVYFPVRAVRFNDYKLDRKVVEDAQYEPHALALIKSLAYYCELTGSYCVAEGIDSREKLRLLLASGVHLFQGYSISQPVFKFELRQMIAALKKRETVQPIA</sequence>
<protein>
    <submittedName>
        <fullName evidence="2">Fimbrial protein</fullName>
    </submittedName>
</protein>
<dbReference type="SMART" id="SM00052">
    <property type="entry name" value="EAL"/>
    <property type="match status" value="1"/>
</dbReference>
<gene>
    <name evidence="2" type="ORF">CO704_18725</name>
</gene>